<proteinExistence type="predicted"/>
<keyword evidence="2" id="KW-1185">Reference proteome</keyword>
<dbReference type="Proteomes" id="UP000266673">
    <property type="component" value="Unassembled WGS sequence"/>
</dbReference>
<comment type="caution">
    <text evidence="1">The sequence shown here is derived from an EMBL/GenBank/DDBJ whole genome shotgun (WGS) entry which is preliminary data.</text>
</comment>
<sequence>MTPDPLVDGERANFNVSGTLINDIHARITDLRIRFFSDPTEQTSARHDNFNKSYLFTPTSSNATS</sequence>
<protein>
    <submittedName>
        <fullName evidence="1">Uncharacterized protein</fullName>
    </submittedName>
</protein>
<organism evidence="1 2">
    <name type="scientific">Gigaspora rosea</name>
    <dbReference type="NCBI Taxonomy" id="44941"/>
    <lineage>
        <taxon>Eukaryota</taxon>
        <taxon>Fungi</taxon>
        <taxon>Fungi incertae sedis</taxon>
        <taxon>Mucoromycota</taxon>
        <taxon>Glomeromycotina</taxon>
        <taxon>Glomeromycetes</taxon>
        <taxon>Diversisporales</taxon>
        <taxon>Gigasporaceae</taxon>
        <taxon>Gigaspora</taxon>
    </lineage>
</organism>
<dbReference type="OrthoDB" id="2392981at2759"/>
<evidence type="ECO:0000313" key="2">
    <source>
        <dbReference type="Proteomes" id="UP000266673"/>
    </source>
</evidence>
<evidence type="ECO:0000313" key="1">
    <source>
        <dbReference type="EMBL" id="RIB26736.1"/>
    </source>
</evidence>
<dbReference type="EMBL" id="QKWP01000125">
    <property type="protein sequence ID" value="RIB26736.1"/>
    <property type="molecule type" value="Genomic_DNA"/>
</dbReference>
<accession>A0A397W5Z0</accession>
<dbReference type="AlphaFoldDB" id="A0A397W5Z0"/>
<gene>
    <name evidence="1" type="ORF">C2G38_2162585</name>
</gene>
<reference evidence="1 2" key="1">
    <citation type="submission" date="2018-06" db="EMBL/GenBank/DDBJ databases">
        <title>Comparative genomics reveals the genomic features of Rhizophagus irregularis, R. cerebriforme, R. diaphanum and Gigaspora rosea, and their symbiotic lifestyle signature.</title>
        <authorList>
            <person name="Morin E."/>
            <person name="San Clemente H."/>
            <person name="Chen E.C.H."/>
            <person name="De La Providencia I."/>
            <person name="Hainaut M."/>
            <person name="Kuo A."/>
            <person name="Kohler A."/>
            <person name="Murat C."/>
            <person name="Tang N."/>
            <person name="Roy S."/>
            <person name="Loubradou J."/>
            <person name="Henrissat B."/>
            <person name="Grigoriev I.V."/>
            <person name="Corradi N."/>
            <person name="Roux C."/>
            <person name="Martin F.M."/>
        </authorList>
    </citation>
    <scope>NUCLEOTIDE SEQUENCE [LARGE SCALE GENOMIC DNA]</scope>
    <source>
        <strain evidence="1 2">DAOM 194757</strain>
    </source>
</reference>
<name>A0A397W5Z0_9GLOM</name>